<accession>R0CR18</accession>
<protein>
    <submittedName>
        <fullName evidence="1">Uncharacterized protein</fullName>
    </submittedName>
</protein>
<proteinExistence type="predicted"/>
<dbReference type="AlphaFoldDB" id="R0CR18"/>
<gene>
    <name evidence="1" type="ORF">OR214_00629</name>
</gene>
<reference evidence="1 2" key="1">
    <citation type="journal article" date="2013" name="Genome Announc.">
        <title>Draft Genome Sequence for Ralstonia sp. Strain OR214, a Bacterium with Potential for Bioremediation.</title>
        <authorList>
            <person name="Utturkar S.M."/>
            <person name="Bollmann A."/>
            <person name="Brzoska R.M."/>
            <person name="Klingeman D.M."/>
            <person name="Epstein S.E."/>
            <person name="Palumbo A.V."/>
            <person name="Brown S.D."/>
        </authorList>
    </citation>
    <scope>NUCLEOTIDE SEQUENCE [LARGE SCALE GENOMIC DNA]</scope>
    <source>
        <strain evidence="1 2">OR214</strain>
    </source>
</reference>
<dbReference type="Proteomes" id="UP000013280">
    <property type="component" value="Unassembled WGS sequence"/>
</dbReference>
<dbReference type="RefSeq" id="WP_004627188.1">
    <property type="nucleotide sequence ID" value="NZ_APMQ01000002.1"/>
</dbReference>
<dbReference type="EMBL" id="APMQ01000002">
    <property type="protein sequence ID" value="ENZ79061.1"/>
    <property type="molecule type" value="Genomic_DNA"/>
</dbReference>
<name>R0CR18_RALPI</name>
<evidence type="ECO:0000313" key="1">
    <source>
        <dbReference type="EMBL" id="ENZ79061.1"/>
    </source>
</evidence>
<evidence type="ECO:0000313" key="2">
    <source>
        <dbReference type="Proteomes" id="UP000013280"/>
    </source>
</evidence>
<organism evidence="1 2">
    <name type="scientific">Ralstonia pickettii OR214</name>
    <dbReference type="NCBI Taxonomy" id="1264675"/>
    <lineage>
        <taxon>Bacteria</taxon>
        <taxon>Pseudomonadati</taxon>
        <taxon>Pseudomonadota</taxon>
        <taxon>Betaproteobacteria</taxon>
        <taxon>Burkholderiales</taxon>
        <taxon>Burkholderiaceae</taxon>
        <taxon>Ralstonia</taxon>
    </lineage>
</organism>
<sequence>MKVSVTQCEDMLKATFEDGNELTASDPVVLGSRLRNLGVQPVDVTIPDWRDGDIAPLTGSKIALLMALRGMKPN</sequence>
<comment type="caution">
    <text evidence="1">The sequence shown here is derived from an EMBL/GenBank/DDBJ whole genome shotgun (WGS) entry which is preliminary data.</text>
</comment>
<dbReference type="PATRIC" id="fig|1264675.3.peg.627"/>